<feature type="domain" description="Methyltransferase type 11" evidence="3">
    <location>
        <begin position="50"/>
        <end position="144"/>
    </location>
</feature>
<dbReference type="GO" id="GO:0006400">
    <property type="term" value="P:tRNA modification"/>
    <property type="evidence" value="ECO:0007669"/>
    <property type="project" value="UniProtKB-ARBA"/>
</dbReference>
<sequence>MKKEYAEYLLNKTKADYNLISREFSETRNRLWDEIGFLFYNYLKENESVLDSGCGNGRYYELFREKNINYVGIDNSEELIKIAKEKHPEADFRIGDSLSLPFEDSSFDKVYSIAVLHRIPSYSFRARFLKEAKRVLKKDGYLILTVWKIPNIYKRKSQLLLLKHTLLKLLGISKLDFKDVLEPWGNKTFKYYHWFSKRELKSLLKKSGFKIKEIGAIKNVRGNHRLWRGSAKGGNRQNIYVVAQKVL</sequence>
<organism evidence="4 5">
    <name type="scientific">Candidatus Nealsonbacteria bacterium RIFOXYC1_FULL_40_7</name>
    <dbReference type="NCBI Taxonomy" id="1801678"/>
    <lineage>
        <taxon>Bacteria</taxon>
        <taxon>Candidatus Nealsoniibacteriota</taxon>
    </lineage>
</organism>
<dbReference type="GO" id="GO:0008175">
    <property type="term" value="F:tRNA methyltransferase activity"/>
    <property type="evidence" value="ECO:0007669"/>
    <property type="project" value="UniProtKB-ARBA"/>
</dbReference>
<dbReference type="PANTHER" id="PTHR13069">
    <property type="entry name" value="ALKYLATED DNA REPAIR PROTEIN ALKB HOMOLOG 8"/>
    <property type="match status" value="1"/>
</dbReference>
<proteinExistence type="predicted"/>
<comment type="caution">
    <text evidence="4">The sequence shown here is derived from an EMBL/GenBank/DDBJ whole genome shotgun (WGS) entry which is preliminary data.</text>
</comment>
<accession>A0A1G2ELJ0</accession>
<dbReference type="AlphaFoldDB" id="A0A1G2ELJ0"/>
<evidence type="ECO:0000259" key="3">
    <source>
        <dbReference type="Pfam" id="PF08241"/>
    </source>
</evidence>
<keyword evidence="1" id="KW-0489">Methyltransferase</keyword>
<name>A0A1G2ELJ0_9BACT</name>
<evidence type="ECO:0000256" key="1">
    <source>
        <dbReference type="ARBA" id="ARBA00022603"/>
    </source>
</evidence>
<keyword evidence="2" id="KW-0808">Transferase</keyword>
<protein>
    <recommendedName>
        <fullName evidence="3">Methyltransferase type 11 domain-containing protein</fullName>
    </recommendedName>
</protein>
<reference evidence="4 5" key="1">
    <citation type="journal article" date="2016" name="Nat. Commun.">
        <title>Thousands of microbial genomes shed light on interconnected biogeochemical processes in an aquifer system.</title>
        <authorList>
            <person name="Anantharaman K."/>
            <person name="Brown C.T."/>
            <person name="Hug L.A."/>
            <person name="Sharon I."/>
            <person name="Castelle C.J."/>
            <person name="Probst A.J."/>
            <person name="Thomas B.C."/>
            <person name="Singh A."/>
            <person name="Wilkins M.J."/>
            <person name="Karaoz U."/>
            <person name="Brodie E.L."/>
            <person name="Williams K.H."/>
            <person name="Hubbard S.S."/>
            <person name="Banfield J.F."/>
        </authorList>
    </citation>
    <scope>NUCLEOTIDE SEQUENCE [LARGE SCALE GENOMIC DNA]</scope>
</reference>
<dbReference type="EMBL" id="MHMN01000058">
    <property type="protein sequence ID" value="OGZ26637.1"/>
    <property type="molecule type" value="Genomic_DNA"/>
</dbReference>
<dbReference type="InterPro" id="IPR013216">
    <property type="entry name" value="Methyltransf_11"/>
</dbReference>
<dbReference type="Proteomes" id="UP000176326">
    <property type="component" value="Unassembled WGS sequence"/>
</dbReference>
<dbReference type="Pfam" id="PF08241">
    <property type="entry name" value="Methyltransf_11"/>
    <property type="match status" value="1"/>
</dbReference>
<evidence type="ECO:0000313" key="4">
    <source>
        <dbReference type="EMBL" id="OGZ26637.1"/>
    </source>
</evidence>
<dbReference type="CDD" id="cd02440">
    <property type="entry name" value="AdoMet_MTases"/>
    <property type="match status" value="1"/>
</dbReference>
<dbReference type="InterPro" id="IPR029063">
    <property type="entry name" value="SAM-dependent_MTases_sf"/>
</dbReference>
<dbReference type="InterPro" id="IPR051422">
    <property type="entry name" value="AlkB_tRNA_MeTrf/Diox"/>
</dbReference>
<dbReference type="Gene3D" id="3.40.50.150">
    <property type="entry name" value="Vaccinia Virus protein VP39"/>
    <property type="match status" value="1"/>
</dbReference>
<evidence type="ECO:0000256" key="2">
    <source>
        <dbReference type="ARBA" id="ARBA00022679"/>
    </source>
</evidence>
<dbReference type="PANTHER" id="PTHR13069:SF21">
    <property type="entry name" value="ALKYLATED DNA REPAIR PROTEIN ALKB HOMOLOG 8"/>
    <property type="match status" value="1"/>
</dbReference>
<evidence type="ECO:0000313" key="5">
    <source>
        <dbReference type="Proteomes" id="UP000176326"/>
    </source>
</evidence>
<dbReference type="GO" id="GO:0032259">
    <property type="term" value="P:methylation"/>
    <property type="evidence" value="ECO:0007669"/>
    <property type="project" value="UniProtKB-KW"/>
</dbReference>
<gene>
    <name evidence="4" type="ORF">A2427_04765</name>
</gene>
<dbReference type="SUPFAM" id="SSF53335">
    <property type="entry name" value="S-adenosyl-L-methionine-dependent methyltransferases"/>
    <property type="match status" value="1"/>
</dbReference>
<dbReference type="GO" id="GO:0008757">
    <property type="term" value="F:S-adenosylmethionine-dependent methyltransferase activity"/>
    <property type="evidence" value="ECO:0007669"/>
    <property type="project" value="InterPro"/>
</dbReference>